<proteinExistence type="predicted"/>
<evidence type="ECO:0000313" key="4">
    <source>
        <dbReference type="EMBL" id="KAF6281509.1"/>
    </source>
</evidence>
<feature type="compositionally biased region" description="Basic and acidic residues" evidence="1">
    <location>
        <begin position="197"/>
        <end position="210"/>
    </location>
</feature>
<dbReference type="OMA" id="TCEERNV"/>
<dbReference type="KEGG" id="rfq:117016930"/>
<dbReference type="GeneTree" id="ENSGT00390000002845"/>
<dbReference type="Proteomes" id="UP000585614">
    <property type="component" value="Unassembled WGS sequence"/>
</dbReference>
<feature type="region of interest" description="Disordered" evidence="1">
    <location>
        <begin position="172"/>
        <end position="210"/>
    </location>
</feature>
<reference evidence="4 7" key="4">
    <citation type="journal article" date="2020" name="Nature">
        <title>Six reference-quality genomes reveal evolution of bat adaptations.</title>
        <authorList>
            <person name="Jebb D."/>
            <person name="Huang Z."/>
            <person name="Pippel M."/>
            <person name="Hughes G.M."/>
            <person name="Lavrichenko K."/>
            <person name="Devanna P."/>
            <person name="Winkler S."/>
            <person name="Jermiin L.S."/>
            <person name="Skirmuntt E.C."/>
            <person name="Katzourakis A."/>
            <person name="Burkitt-Gray L."/>
            <person name="Ray D.A."/>
            <person name="Sullivan K.A.M."/>
            <person name="Roscito J.G."/>
            <person name="Kirilenko B.M."/>
            <person name="Davalos L.M."/>
            <person name="Corthals A.P."/>
            <person name="Power M.L."/>
            <person name="Jones G."/>
            <person name="Ransome R.D."/>
            <person name="Dechmann D.K.N."/>
            <person name="Locatelli A.G."/>
            <person name="Puechmaille S.J."/>
            <person name="Fedrigo O."/>
            <person name="Jarvis E.D."/>
            <person name="Hiller M."/>
            <person name="Vernes S.C."/>
            <person name="Myers E.W."/>
            <person name="Teeling E.C."/>
        </authorList>
    </citation>
    <scope>NUCLEOTIDE SEQUENCE [LARGE SCALE GENOMIC DNA]</scope>
    <source>
        <strain evidence="4">MRhiFer1</strain>
        <tissue evidence="4">Lung</tissue>
    </source>
</reference>
<keyword evidence="2" id="KW-0472">Membrane</keyword>
<evidence type="ECO:0000313" key="7">
    <source>
        <dbReference type="Proteomes" id="UP000585614"/>
    </source>
</evidence>
<feature type="transmembrane region" description="Helical" evidence="2">
    <location>
        <begin position="358"/>
        <end position="376"/>
    </location>
</feature>
<dbReference type="InterPro" id="IPR013766">
    <property type="entry name" value="Thioredoxin_domain"/>
</dbReference>
<keyword evidence="2" id="KW-0812">Transmembrane</keyword>
<reference evidence="5 6" key="2">
    <citation type="journal article" date="2018" name="Annu Rev Anim Biosci">
        <title>Bat Biology, Genomes, and the Bat1K Project: To Generate Chromosome-Level Genomes for All Living Bat Species.</title>
        <authorList>
            <person name="Teeling E.C."/>
            <person name="Vernes S.C."/>
            <person name="Davalos L.M."/>
            <person name="Ray D.A."/>
            <person name="Gilbert M.T.P."/>
            <person name="Myers E."/>
        </authorList>
    </citation>
    <scope>NUCLEOTIDE SEQUENCE</scope>
</reference>
<name>A0A671E9V4_RHIFE</name>
<dbReference type="GeneID" id="117016930"/>
<reference evidence="5" key="5">
    <citation type="submission" date="2025-05" db="UniProtKB">
        <authorList>
            <consortium name="Ensembl"/>
        </authorList>
    </citation>
    <scope>IDENTIFICATION</scope>
</reference>
<organism evidence="5 6">
    <name type="scientific">Rhinolophus ferrumequinum</name>
    <name type="common">Greater horseshoe bat</name>
    <dbReference type="NCBI Taxonomy" id="59479"/>
    <lineage>
        <taxon>Eukaryota</taxon>
        <taxon>Metazoa</taxon>
        <taxon>Chordata</taxon>
        <taxon>Craniata</taxon>
        <taxon>Vertebrata</taxon>
        <taxon>Euteleostomi</taxon>
        <taxon>Mammalia</taxon>
        <taxon>Eutheria</taxon>
        <taxon>Laurasiatheria</taxon>
        <taxon>Chiroptera</taxon>
        <taxon>Yinpterochiroptera</taxon>
        <taxon>Rhinolophoidea</taxon>
        <taxon>Rhinolophidae</taxon>
        <taxon>Rhinolophinae</taxon>
        <taxon>Rhinolophus</taxon>
    </lineage>
</organism>
<evidence type="ECO:0000256" key="2">
    <source>
        <dbReference type="SAM" id="Phobius"/>
    </source>
</evidence>
<evidence type="ECO:0000313" key="6">
    <source>
        <dbReference type="Proteomes" id="UP000472240"/>
    </source>
</evidence>
<dbReference type="InterPro" id="IPR042418">
    <property type="entry name" value="TXNDC15"/>
</dbReference>
<dbReference type="PANTHER" id="PTHR14684">
    <property type="entry name" value="THIOREDOXIN DOMAIN-CONTAINING PROTEIN 15"/>
    <property type="match status" value="1"/>
</dbReference>
<dbReference type="Gene3D" id="3.40.30.10">
    <property type="entry name" value="Glutaredoxin"/>
    <property type="match status" value="1"/>
</dbReference>
<dbReference type="CDD" id="cd02999">
    <property type="entry name" value="PDI_a_ERp44_like"/>
    <property type="match status" value="1"/>
</dbReference>
<feature type="compositionally biased region" description="Acidic residues" evidence="1">
    <location>
        <begin position="178"/>
        <end position="189"/>
    </location>
</feature>
<accession>A0A671E9V4</accession>
<dbReference type="RefSeq" id="XP_032952653.1">
    <property type="nucleotide sequence ID" value="XM_033096762.1"/>
</dbReference>
<keyword evidence="2" id="KW-1133">Transmembrane helix</keyword>
<gene>
    <name evidence="5" type="primary">TXNDC15</name>
    <name evidence="4" type="ORF">mRhiFer1_017832</name>
</gene>
<dbReference type="GO" id="GO:0005929">
    <property type="term" value="C:cilium"/>
    <property type="evidence" value="ECO:0007669"/>
    <property type="project" value="Ensembl"/>
</dbReference>
<dbReference type="GO" id="GO:0060271">
    <property type="term" value="P:cilium assembly"/>
    <property type="evidence" value="ECO:0007669"/>
    <property type="project" value="Ensembl"/>
</dbReference>
<protein>
    <submittedName>
        <fullName evidence="4 5">Thioredoxin domain containing 15</fullName>
    </submittedName>
</protein>
<evidence type="ECO:0000313" key="5">
    <source>
        <dbReference type="Ensembl" id="ENSRFEP00010008523.1"/>
    </source>
</evidence>
<dbReference type="OrthoDB" id="1899781at2759"/>
<reference evidence="5 6" key="3">
    <citation type="submission" date="2018-12" db="EMBL/GenBank/DDBJ databases">
        <title>G10K-VGP greater horseshoe bat female genome, primary haplotype.</title>
        <authorList>
            <person name="Teeling E."/>
            <person name="Myers G."/>
            <person name="Vernes S."/>
            <person name="Pippel M."/>
            <person name="Winkler S."/>
            <person name="Fedrigo O."/>
            <person name="Rhie A."/>
            <person name="Koren S."/>
            <person name="Phillippy A."/>
            <person name="Lewin H."/>
            <person name="Damas J."/>
            <person name="Howe K."/>
            <person name="Mountcastle J."/>
            <person name="Jarvis E.D."/>
        </authorList>
    </citation>
    <scope>NUCLEOTIDE SEQUENCE [LARGE SCALE GENOMIC DNA]</scope>
</reference>
<keyword evidence="6" id="KW-1185">Reference proteome</keyword>
<dbReference type="PROSITE" id="PS51352">
    <property type="entry name" value="THIOREDOXIN_2"/>
    <property type="match status" value="1"/>
</dbReference>
<dbReference type="Ensembl" id="ENSRFET00010009367.1">
    <property type="protein sequence ID" value="ENSRFEP00010008523.1"/>
    <property type="gene ID" value="ENSRFEG00010005814.1"/>
</dbReference>
<dbReference type="CTD" id="79770"/>
<dbReference type="GO" id="GO:0045880">
    <property type="term" value="P:positive regulation of smoothened signaling pathway"/>
    <property type="evidence" value="ECO:0007669"/>
    <property type="project" value="Ensembl"/>
</dbReference>
<feature type="domain" description="Thioredoxin" evidence="3">
    <location>
        <begin position="187"/>
        <end position="330"/>
    </location>
</feature>
<dbReference type="InterPro" id="IPR036249">
    <property type="entry name" value="Thioredoxin-like_sf"/>
</dbReference>
<dbReference type="SUPFAM" id="SSF52833">
    <property type="entry name" value="Thioredoxin-like"/>
    <property type="match status" value="1"/>
</dbReference>
<evidence type="ECO:0000256" key="1">
    <source>
        <dbReference type="SAM" id="MobiDB-lite"/>
    </source>
</evidence>
<reference evidence="5 6" key="1">
    <citation type="journal article" date="2015" name="Annu Rev Anim Biosci">
        <title>The Genome 10K Project: a way forward.</title>
        <authorList>
            <person name="Koepfli K.P."/>
            <person name="Paten B."/>
            <person name="O'Brien S.J."/>
            <person name="Koepfli K.P."/>
            <person name="Paten B."/>
            <person name="Antunes A."/>
            <person name="Belov K."/>
            <person name="Bustamante C."/>
            <person name="Castoe T.A."/>
            <person name="Clawson H."/>
            <person name="Crawford A.J."/>
            <person name="Diekhans M."/>
            <person name="Distel D."/>
            <person name="Durbin R."/>
            <person name="Earl D."/>
            <person name="Fujita M.K."/>
            <person name="Gamble T."/>
            <person name="Georges A."/>
            <person name="Gemmell N."/>
            <person name="Gilbert M.T."/>
            <person name="Graves J.M."/>
            <person name="Green R.E."/>
            <person name="Hickey G."/>
            <person name="Jarvis E.D."/>
            <person name="Johnson W."/>
            <person name="Komissarov A."/>
            <person name="Korf I."/>
            <person name="Kuhn R."/>
            <person name="Larkin D.M."/>
            <person name="Lewin H."/>
            <person name="Lopez J.V."/>
            <person name="Ma J."/>
            <person name="Marques-Bonet T."/>
            <person name="Miller W."/>
            <person name="Murphy R."/>
            <person name="Pevzner P."/>
            <person name="Shapiro B."/>
            <person name="Steiner C."/>
            <person name="Tamazian G."/>
            <person name="Venkatesh B."/>
            <person name="Wang J."/>
            <person name="Wayne R."/>
            <person name="Wiley E."/>
            <person name="Yang H."/>
            <person name="Zhang G."/>
            <person name="Haussler D."/>
            <person name="Ryder O."/>
            <person name="O'Brien S.J."/>
        </authorList>
    </citation>
    <scope>NUCLEOTIDE SEQUENCE</scope>
</reference>
<dbReference type="PANTHER" id="PTHR14684:SF2">
    <property type="entry name" value="THIOREDOXIN DOMAIN-CONTAINING PROTEIN 15"/>
    <property type="match status" value="1"/>
</dbReference>
<dbReference type="Pfam" id="PF00085">
    <property type="entry name" value="Thioredoxin"/>
    <property type="match status" value="1"/>
</dbReference>
<sequence>MATWGRCSRFPAVLSRLPPAGIAVRVAVHRLPFGPGGGPGRLPPRAMWLLGWWQVLLWVLGPPARGLEVAEESGHLWSGEQPARPLQVGAVYLSDEEPSHGPMGQDTSAEEAGAALGLDNEGDHVVMLSVIPGEAEDKLSSEPSGGTCGAGRDEDSRCDLREGLFSLAGAGVSFRDREEEDYPEPEVAEPDPAPTEDSNHTDSQKSPKVNCEERNVTGLENFTLKILNVSQDLMDFLNPNGSDCTLVLFYTPWCRFSATLAPHFNSLPRAFPALHFLALDASQHSSLSTRFGTVAVPNILLFQGAKPMARFNHTDRTLETLKIFIFNQTGIEAKKNVVVTQADQIGPLPSTLIKSVDWLLVFSLFFLISFIMYATIRTESIRWLIPGQEQEHAE</sequence>
<evidence type="ECO:0000259" key="3">
    <source>
        <dbReference type="PROSITE" id="PS51352"/>
    </source>
</evidence>
<dbReference type="Proteomes" id="UP000472240">
    <property type="component" value="Chromosome 24"/>
</dbReference>
<dbReference type="EMBL" id="JACAGC010000024">
    <property type="protein sequence ID" value="KAF6281509.1"/>
    <property type="molecule type" value="Genomic_DNA"/>
</dbReference>
<feature type="region of interest" description="Disordered" evidence="1">
    <location>
        <begin position="133"/>
        <end position="155"/>
    </location>
</feature>
<dbReference type="AlphaFoldDB" id="A0A671E9V4"/>